<evidence type="ECO:0000313" key="1">
    <source>
        <dbReference type="EMBL" id="KAF9676644.1"/>
    </source>
</evidence>
<sequence length="100" mass="11407">MTPHSSSLQSFLKDCIMNWSILTKANCLVMPWRGNASELPIYQAACPQANCVVENVSLWRRFYESRTSVILPHCTEETNLDNKAEHQHLKGVCKCARLEL</sequence>
<reference evidence="1 2" key="1">
    <citation type="submission" date="2020-10" db="EMBL/GenBank/DDBJ databases">
        <title>Plant Genome Project.</title>
        <authorList>
            <person name="Zhang R.-G."/>
        </authorList>
    </citation>
    <scope>NUCLEOTIDE SEQUENCE [LARGE SCALE GENOMIC DNA]</scope>
    <source>
        <strain evidence="1">FAFU-HL-1</strain>
        <tissue evidence="1">Leaf</tissue>
    </source>
</reference>
<organism evidence="1 2">
    <name type="scientific">Salix dunnii</name>
    <dbReference type="NCBI Taxonomy" id="1413687"/>
    <lineage>
        <taxon>Eukaryota</taxon>
        <taxon>Viridiplantae</taxon>
        <taxon>Streptophyta</taxon>
        <taxon>Embryophyta</taxon>
        <taxon>Tracheophyta</taxon>
        <taxon>Spermatophyta</taxon>
        <taxon>Magnoliopsida</taxon>
        <taxon>eudicotyledons</taxon>
        <taxon>Gunneridae</taxon>
        <taxon>Pentapetalae</taxon>
        <taxon>rosids</taxon>
        <taxon>fabids</taxon>
        <taxon>Malpighiales</taxon>
        <taxon>Salicaceae</taxon>
        <taxon>Saliceae</taxon>
        <taxon>Salix</taxon>
    </lineage>
</organism>
<evidence type="ECO:0000313" key="2">
    <source>
        <dbReference type="Proteomes" id="UP000657918"/>
    </source>
</evidence>
<gene>
    <name evidence="1" type="ORF">SADUNF_Sadunf08G0024400</name>
</gene>
<proteinExistence type="predicted"/>
<accession>A0A835JWL2</accession>
<dbReference type="AlphaFoldDB" id="A0A835JWL2"/>
<keyword evidence="2" id="KW-1185">Reference proteome</keyword>
<dbReference type="EMBL" id="JADGMS010000008">
    <property type="protein sequence ID" value="KAF9676644.1"/>
    <property type="molecule type" value="Genomic_DNA"/>
</dbReference>
<comment type="caution">
    <text evidence="1">The sequence shown here is derived from an EMBL/GenBank/DDBJ whole genome shotgun (WGS) entry which is preliminary data.</text>
</comment>
<dbReference type="Proteomes" id="UP000657918">
    <property type="component" value="Chromosome 8"/>
</dbReference>
<dbReference type="OrthoDB" id="10596431at2759"/>
<protein>
    <submittedName>
        <fullName evidence="1">Uncharacterized protein</fullName>
    </submittedName>
</protein>
<name>A0A835JWL2_9ROSI</name>